<dbReference type="KEGG" id="hte:Hydth_1876"/>
<dbReference type="Gene3D" id="1.20.5.140">
    <property type="match status" value="1"/>
</dbReference>
<dbReference type="SUPFAM" id="SSF53098">
    <property type="entry name" value="Ribonuclease H-like"/>
    <property type="match status" value="1"/>
</dbReference>
<dbReference type="NCBIfam" id="TIGR00573">
    <property type="entry name" value="dnaq"/>
    <property type="match status" value="1"/>
</dbReference>
<organism evidence="4 5">
    <name type="scientific">Hydrogenobacter thermophilus (strain DSM 6534 / IAM 12695 / TK-6)</name>
    <dbReference type="NCBI Taxonomy" id="608538"/>
    <lineage>
        <taxon>Bacteria</taxon>
        <taxon>Pseudomonadati</taxon>
        <taxon>Aquificota</taxon>
        <taxon>Aquificia</taxon>
        <taxon>Aquificales</taxon>
        <taxon>Aquificaceae</taxon>
        <taxon>Hydrogenobacter</taxon>
    </lineage>
</organism>
<dbReference type="InterPro" id="IPR013520">
    <property type="entry name" value="Ribonucl_H"/>
</dbReference>
<keyword evidence="5" id="KW-1185">Reference proteome</keyword>
<dbReference type="GO" id="GO:0008408">
    <property type="term" value="F:3'-5' exonuclease activity"/>
    <property type="evidence" value="ECO:0007669"/>
    <property type="project" value="TreeGrafter"/>
</dbReference>
<evidence type="ECO:0000256" key="1">
    <source>
        <dbReference type="ARBA" id="ARBA00025483"/>
    </source>
</evidence>
<dbReference type="OrthoDB" id="9803913at2"/>
<proteinExistence type="predicted"/>
<comment type="function">
    <text evidence="1">DNA polymerase III is a complex, multichain enzyme responsible for most of the replicative synthesis in bacteria. The epsilon subunit contain the editing function and is a proofreading 3'-5' exonuclease.</text>
</comment>
<dbReference type="GO" id="GO:0005829">
    <property type="term" value="C:cytosol"/>
    <property type="evidence" value="ECO:0007669"/>
    <property type="project" value="TreeGrafter"/>
</dbReference>
<dbReference type="InterPro" id="IPR006054">
    <property type="entry name" value="DnaQ"/>
</dbReference>
<dbReference type="GO" id="GO:0003677">
    <property type="term" value="F:DNA binding"/>
    <property type="evidence" value="ECO:0007669"/>
    <property type="project" value="InterPro"/>
</dbReference>
<sequence length="191" mass="22001">MKEILLESTFVSIDIETTGFDEESSDIIEIACVRVEGCIITDRFSTLVNPGYLLPDRIVKLTGITNAMIVGKPNIYEVLPHFLRFVGDSIIVGHHVEKDMAFIDKAYRVLYGKKFKHPHICTLNLARNILPDLKRYSLKDLADHFNIRYRRLHRALDDAETTAYLFIELLNLLWNHLRVGDYLGIKRLSKA</sequence>
<evidence type="ECO:0000313" key="5">
    <source>
        <dbReference type="Proteomes" id="UP000002574"/>
    </source>
</evidence>
<dbReference type="GO" id="GO:0003887">
    <property type="term" value="F:DNA-directed DNA polymerase activity"/>
    <property type="evidence" value="ECO:0007669"/>
    <property type="project" value="InterPro"/>
</dbReference>
<comment type="subunit">
    <text evidence="2">DNA polymerase III contains a core (composed of alpha, epsilon and theta chains) that associates with a tau subunit. This core dimerizes to form the POLIII' complex. PolIII' associates with the gamma complex (composed of gamma, delta, delta', psi and chi chains) and with the beta chain to form the complete DNA polymerase III complex.</text>
</comment>
<dbReference type="FunFam" id="3.30.420.10:FF:000045">
    <property type="entry name" value="3'-5' exonuclease DinG"/>
    <property type="match status" value="1"/>
</dbReference>
<evidence type="ECO:0000313" key="4">
    <source>
        <dbReference type="EMBL" id="BAI70338.1"/>
    </source>
</evidence>
<dbReference type="GO" id="GO:0045004">
    <property type="term" value="P:DNA replication proofreading"/>
    <property type="evidence" value="ECO:0007669"/>
    <property type="project" value="TreeGrafter"/>
</dbReference>
<dbReference type="InterPro" id="IPR012337">
    <property type="entry name" value="RNaseH-like_sf"/>
</dbReference>
<reference evidence="4 5" key="1">
    <citation type="journal article" date="2010" name="J. Bacteriol.">
        <title>Complete genome sequence of the thermophilic, obligately chemolithoautotrophic hydrogen-oxidizing bacterium Hydrogenobacter thermophilus TK-6.</title>
        <authorList>
            <person name="Arai H."/>
            <person name="Kanbe H."/>
            <person name="Ishii M."/>
            <person name="Igarashi Y."/>
        </authorList>
    </citation>
    <scope>NUCLEOTIDE SEQUENCE [LARGE SCALE GENOMIC DNA]</scope>
    <source>
        <strain evidence="5">DSM 6534 / IAM 12695 / TK-6 [Tokyo]</strain>
    </source>
</reference>
<evidence type="ECO:0000259" key="3">
    <source>
        <dbReference type="SMART" id="SM00479"/>
    </source>
</evidence>
<feature type="domain" description="Exonuclease" evidence="3">
    <location>
        <begin position="9"/>
        <end position="175"/>
    </location>
</feature>
<dbReference type="RefSeq" id="WP_012964518.1">
    <property type="nucleotide sequence ID" value="NC_013799.1"/>
</dbReference>
<dbReference type="AlphaFoldDB" id="D3DKI6"/>
<evidence type="ECO:0000256" key="2">
    <source>
        <dbReference type="ARBA" id="ARBA00026073"/>
    </source>
</evidence>
<dbReference type="SMART" id="SM00479">
    <property type="entry name" value="EXOIII"/>
    <property type="match status" value="1"/>
</dbReference>
<dbReference type="InterPro" id="IPR036397">
    <property type="entry name" value="RNaseH_sf"/>
</dbReference>
<protein>
    <submittedName>
        <fullName evidence="4">DNA polymerase III epsilon subunit</fullName>
    </submittedName>
</protein>
<dbReference type="CDD" id="cd06127">
    <property type="entry name" value="DEDDh"/>
    <property type="match status" value="1"/>
</dbReference>
<dbReference type="KEGG" id="hth:HTH_1894"/>
<dbReference type="PANTHER" id="PTHR30231:SF41">
    <property type="entry name" value="DNA POLYMERASE III SUBUNIT EPSILON"/>
    <property type="match status" value="1"/>
</dbReference>
<name>D3DKI6_HYDTT</name>
<dbReference type="Pfam" id="PF00929">
    <property type="entry name" value="RNase_T"/>
    <property type="match status" value="1"/>
</dbReference>
<dbReference type="Proteomes" id="UP000002574">
    <property type="component" value="Chromosome"/>
</dbReference>
<dbReference type="Gene3D" id="3.30.420.10">
    <property type="entry name" value="Ribonuclease H-like superfamily/Ribonuclease H"/>
    <property type="match status" value="1"/>
</dbReference>
<dbReference type="eggNOG" id="COG2176">
    <property type="taxonomic scope" value="Bacteria"/>
</dbReference>
<dbReference type="EMBL" id="AP011112">
    <property type="protein sequence ID" value="BAI70338.1"/>
    <property type="molecule type" value="Genomic_DNA"/>
</dbReference>
<accession>D3DKI6</accession>
<gene>
    <name evidence="4" type="primary">dnaQ</name>
    <name evidence="4" type="ordered locus">HTH_1894</name>
</gene>
<dbReference type="STRING" id="608538.HTH_1894"/>
<dbReference type="PANTHER" id="PTHR30231">
    <property type="entry name" value="DNA POLYMERASE III SUBUNIT EPSILON"/>
    <property type="match status" value="1"/>
</dbReference>